<keyword evidence="7 14" id="KW-0863">Zinc-finger</keyword>
<evidence type="ECO:0000256" key="1">
    <source>
        <dbReference type="ARBA" id="ARBA00002817"/>
    </source>
</evidence>
<protein>
    <recommendedName>
        <fullName evidence="4 14">General transcription and DNA repair factor IIH subunit TFB4</fullName>
        <shortName evidence="14">TFIIH subunit TFB4</shortName>
    </recommendedName>
    <alternativeName>
        <fullName evidence="13 14">RNA polymerase II transcription factor B subunit 4</fullName>
    </alternativeName>
</protein>
<gene>
    <name evidence="16" type="ORF">IWZ03DRAFT_382640</name>
</gene>
<feature type="region of interest" description="Disordered" evidence="15">
    <location>
        <begin position="1"/>
        <end position="20"/>
    </location>
</feature>
<dbReference type="InterPro" id="IPR004600">
    <property type="entry name" value="TFIIH_Tfb4/GTF2H3"/>
</dbReference>
<proteinExistence type="inferred from homology"/>
<evidence type="ECO:0000256" key="8">
    <source>
        <dbReference type="ARBA" id="ARBA00022833"/>
    </source>
</evidence>
<feature type="region of interest" description="Disordered" evidence="15">
    <location>
        <begin position="77"/>
        <end position="124"/>
    </location>
</feature>
<comment type="similarity">
    <text evidence="3 14">Belongs to the TFB4 family.</text>
</comment>
<feature type="compositionally biased region" description="Basic and acidic residues" evidence="15">
    <location>
        <begin position="1"/>
        <end position="13"/>
    </location>
</feature>
<evidence type="ECO:0000256" key="5">
    <source>
        <dbReference type="ARBA" id="ARBA00022723"/>
    </source>
</evidence>
<evidence type="ECO:0000256" key="4">
    <source>
        <dbReference type="ARBA" id="ARBA00021280"/>
    </source>
</evidence>
<evidence type="ECO:0000256" key="6">
    <source>
        <dbReference type="ARBA" id="ARBA00022763"/>
    </source>
</evidence>
<evidence type="ECO:0000256" key="15">
    <source>
        <dbReference type="SAM" id="MobiDB-lite"/>
    </source>
</evidence>
<evidence type="ECO:0000256" key="12">
    <source>
        <dbReference type="ARBA" id="ARBA00023242"/>
    </source>
</evidence>
<reference evidence="16 17" key="1">
    <citation type="submission" date="2024-04" db="EMBL/GenBank/DDBJ databases">
        <title>Phyllosticta paracitricarpa is synonymous to the EU quarantine fungus P. citricarpa based on phylogenomic analyses.</title>
        <authorList>
            <consortium name="Lawrence Berkeley National Laboratory"/>
            <person name="Van Ingen-Buijs V.A."/>
            <person name="Van Westerhoven A.C."/>
            <person name="Haridas S."/>
            <person name="Skiadas P."/>
            <person name="Martin F."/>
            <person name="Groenewald J.Z."/>
            <person name="Crous P.W."/>
            <person name="Seidl M.F."/>
        </authorList>
    </citation>
    <scope>NUCLEOTIDE SEQUENCE [LARGE SCALE GENOMIC DNA]</scope>
    <source>
        <strain evidence="16 17">CBS 123371</strain>
    </source>
</reference>
<comment type="subcellular location">
    <subcellularLocation>
        <location evidence="2 14">Nucleus</location>
    </subcellularLocation>
</comment>
<dbReference type="PANTHER" id="PTHR12831">
    <property type="entry name" value="TRANSCRIPTION INITIATION FACTOR IIH TFIIH , POLYPEPTIDE 3-RELATED"/>
    <property type="match status" value="1"/>
</dbReference>
<keyword evidence="12 14" id="KW-0539">Nucleus</keyword>
<accession>A0ABR1KG14</accession>
<organism evidence="16 17">
    <name type="scientific">Phyllosticta citriasiana</name>
    <dbReference type="NCBI Taxonomy" id="595635"/>
    <lineage>
        <taxon>Eukaryota</taxon>
        <taxon>Fungi</taxon>
        <taxon>Dikarya</taxon>
        <taxon>Ascomycota</taxon>
        <taxon>Pezizomycotina</taxon>
        <taxon>Dothideomycetes</taxon>
        <taxon>Dothideomycetes incertae sedis</taxon>
        <taxon>Botryosphaeriales</taxon>
        <taxon>Phyllostictaceae</taxon>
        <taxon>Phyllosticta</taxon>
    </lineage>
</organism>
<evidence type="ECO:0000256" key="10">
    <source>
        <dbReference type="ARBA" id="ARBA00023163"/>
    </source>
</evidence>
<evidence type="ECO:0000256" key="9">
    <source>
        <dbReference type="ARBA" id="ARBA00023015"/>
    </source>
</evidence>
<dbReference type="Gene3D" id="3.40.50.410">
    <property type="entry name" value="von Willebrand factor, type A domain"/>
    <property type="match status" value="1"/>
</dbReference>
<keyword evidence="8 14" id="KW-0862">Zinc</keyword>
<dbReference type="InterPro" id="IPR036465">
    <property type="entry name" value="vWFA_dom_sf"/>
</dbReference>
<sequence>MEAVDATEREYKGSDGPPPSLLTIVFDTNPHAWSYLSSTLPLSKAIANLLVFINAHLAINSANQVAVIASHSQKTAWLYPTPSPPKPRRKPLENGQNGRHADGDGDVEMSDAPKQSVSAEDANKYRPFRKVETEILTNLRKLTSQTSEGDLKATTTTMIAGALTAALAYISKATLKSAPTSNDATAPDILTSSNQGSTQRTTLTSRILVISVSGDLASQYIAVMNSIFAAQRQRIPIDILKLAGDTILLQQACDATGGIYMKPSAPQGLLQYLMMAFLPDKTARRHLVLPSAGEVDFRAACFCHRRVVDVGYVCSVCLSIFCEPLADQTCLTCGSKLSISTTASKPPALIARKKKKRKRAPGESTPSATPAGGATPIPS</sequence>
<keyword evidence="9 14" id="KW-0805">Transcription regulation</keyword>
<keyword evidence="10 14" id="KW-0804">Transcription</keyword>
<evidence type="ECO:0000256" key="7">
    <source>
        <dbReference type="ARBA" id="ARBA00022771"/>
    </source>
</evidence>
<comment type="caution">
    <text evidence="16">The sequence shown here is derived from an EMBL/GenBank/DDBJ whole genome shotgun (WGS) entry which is preliminary data.</text>
</comment>
<evidence type="ECO:0000256" key="13">
    <source>
        <dbReference type="ARBA" id="ARBA00033341"/>
    </source>
</evidence>
<keyword evidence="5 14" id="KW-0479">Metal-binding</keyword>
<comment type="function">
    <text evidence="1 14">Component of the general transcription and DNA repair factor IIH (TFIIH) core complex, which is involved in general and transcription-coupled nucleotide excision repair (NER) of damaged DNA and, when complexed to TFIIK, in RNA transcription by RNA polymerase II. In NER, TFIIH acts by opening DNA around the lesion to allow the excision of the damaged oligonucleotide and its replacement by a new DNA fragment. In transcription, TFIIH has an essential role in transcription initiation. When the pre-initiation complex (PIC) has been established, TFIIH is required for promoter opening and promoter escape. Phosphorylation of the C-terminal tail (CTD) of the largest subunit of RNA polymerase II by the kinase module TFIIK controls the initiation of transcription.</text>
</comment>
<dbReference type="EMBL" id="JBBPHU010000009">
    <property type="protein sequence ID" value="KAK7513662.1"/>
    <property type="molecule type" value="Genomic_DNA"/>
</dbReference>
<evidence type="ECO:0000256" key="14">
    <source>
        <dbReference type="RuleBase" id="RU368090"/>
    </source>
</evidence>
<feature type="region of interest" description="Disordered" evidence="15">
    <location>
        <begin position="345"/>
        <end position="379"/>
    </location>
</feature>
<keyword evidence="17" id="KW-1185">Reference proteome</keyword>
<name>A0ABR1KG14_9PEZI</name>
<keyword evidence="11 14" id="KW-0234">DNA repair</keyword>
<dbReference type="PANTHER" id="PTHR12831:SF0">
    <property type="entry name" value="GENERAL TRANSCRIPTION FACTOR IIH SUBUNIT 3"/>
    <property type="match status" value="1"/>
</dbReference>
<dbReference type="Proteomes" id="UP001363622">
    <property type="component" value="Unassembled WGS sequence"/>
</dbReference>
<dbReference type="Pfam" id="PF03850">
    <property type="entry name" value="Tfb4"/>
    <property type="match status" value="1"/>
</dbReference>
<evidence type="ECO:0000313" key="16">
    <source>
        <dbReference type="EMBL" id="KAK7513662.1"/>
    </source>
</evidence>
<evidence type="ECO:0000313" key="17">
    <source>
        <dbReference type="Proteomes" id="UP001363622"/>
    </source>
</evidence>
<comment type="subunit">
    <text evidence="14">Component of the 7-subunit TFIIH core complex composed of XPB/SSL2, XPD/RAD3, SSL1, TFB1, TFB2, TFB4 and TFB5, which is active in NER. The core complex associates with the 3-subunit CTD-kinase module TFIIK composed of CCL1, KIN28 and TFB3 to form the 10-subunit holoenzyme (holo-TFIIH) active in transcription.</text>
</comment>
<evidence type="ECO:0000256" key="2">
    <source>
        <dbReference type="ARBA" id="ARBA00004123"/>
    </source>
</evidence>
<evidence type="ECO:0000256" key="11">
    <source>
        <dbReference type="ARBA" id="ARBA00023204"/>
    </source>
</evidence>
<evidence type="ECO:0000256" key="3">
    <source>
        <dbReference type="ARBA" id="ARBA00005273"/>
    </source>
</evidence>
<keyword evidence="6 14" id="KW-0227">DNA damage</keyword>